<reference evidence="10" key="1">
    <citation type="submission" date="2018-05" db="EMBL/GenBank/DDBJ databases">
        <authorList>
            <person name="Lanie J.A."/>
            <person name="Ng W.-L."/>
            <person name="Kazmierczak K.M."/>
            <person name="Andrzejewski T.M."/>
            <person name="Davidsen T.M."/>
            <person name="Wayne K.J."/>
            <person name="Tettelin H."/>
            <person name="Glass J.I."/>
            <person name="Rusch D."/>
            <person name="Podicherti R."/>
            <person name="Tsui H.-C.T."/>
            <person name="Winkler M.E."/>
        </authorList>
    </citation>
    <scope>NUCLEOTIDE SEQUENCE</scope>
</reference>
<dbReference type="PANTHER" id="PTHR23517:SF3">
    <property type="entry name" value="INTEGRAL MEMBRANE TRANSPORT PROTEIN"/>
    <property type="match status" value="1"/>
</dbReference>
<proteinExistence type="predicted"/>
<feature type="transmembrane region" description="Helical" evidence="8">
    <location>
        <begin position="138"/>
        <end position="157"/>
    </location>
</feature>
<evidence type="ECO:0000256" key="7">
    <source>
        <dbReference type="SAM" id="MobiDB-lite"/>
    </source>
</evidence>
<keyword evidence="4 8" id="KW-0812">Transmembrane</keyword>
<dbReference type="AlphaFoldDB" id="A0A381RFW8"/>
<evidence type="ECO:0000313" key="10">
    <source>
        <dbReference type="EMBL" id="SUZ88103.1"/>
    </source>
</evidence>
<evidence type="ECO:0000256" key="4">
    <source>
        <dbReference type="ARBA" id="ARBA00022692"/>
    </source>
</evidence>
<keyword evidence="6 8" id="KW-0472">Membrane</keyword>
<name>A0A381RFW8_9ZZZZ</name>
<dbReference type="PROSITE" id="PS50850">
    <property type="entry name" value="MFS"/>
    <property type="match status" value="1"/>
</dbReference>
<dbReference type="GO" id="GO:0022857">
    <property type="term" value="F:transmembrane transporter activity"/>
    <property type="evidence" value="ECO:0007669"/>
    <property type="project" value="InterPro"/>
</dbReference>
<dbReference type="EMBL" id="UINC01001754">
    <property type="protein sequence ID" value="SUZ88103.1"/>
    <property type="molecule type" value="Genomic_DNA"/>
</dbReference>
<feature type="transmembrane region" description="Helical" evidence="8">
    <location>
        <begin position="250"/>
        <end position="270"/>
    </location>
</feature>
<keyword evidence="3" id="KW-1003">Cell membrane</keyword>
<gene>
    <name evidence="10" type="ORF">METZ01_LOCUS40957</name>
</gene>
<evidence type="ECO:0000256" key="1">
    <source>
        <dbReference type="ARBA" id="ARBA00004651"/>
    </source>
</evidence>
<sequence>MGILIPVLPFHLSNQGVGIAATSLVLGAAGGGAIGGAVLAGALTHRLGQGRVAVVSLLLMGVAVASMGFTGSVGLLVGLQLLVGVAAIGVMLSRHTHLTSSVAIGLRGRAMALMGGSMRFSFLVGPAVGGVLVDLVGFRSTFLVAGAAAALGCFGMLPELRTPPSTTTEVARGSGFGVLMRRHRGVVARCGTAGFLIMAAREGRMVALPLVGISLGLSPSSVGGLVAVGTGADLLLFPFAGWIMDRYGRLWAMVPAYSLLGLGLGLLALAEGPGLAVTAGAVMGIGNGLSSGSLFTMGSDMAPDDATAPFLGVITVMSDAGRIAGPILVGVVAQAAGLGWASWAVAGVAALAVLWLLAVVGETGGRGGSAPSVGTTSVDAGEDARPFENP</sequence>
<protein>
    <recommendedName>
        <fullName evidence="9">Major facilitator superfamily (MFS) profile domain-containing protein</fullName>
    </recommendedName>
</protein>
<accession>A0A381RFW8</accession>
<comment type="subcellular location">
    <subcellularLocation>
        <location evidence="1">Cell membrane</location>
        <topology evidence="1">Multi-pass membrane protein</topology>
    </subcellularLocation>
</comment>
<feature type="region of interest" description="Disordered" evidence="7">
    <location>
        <begin position="364"/>
        <end position="390"/>
    </location>
</feature>
<keyword evidence="2" id="KW-0813">Transport</keyword>
<dbReference type="SUPFAM" id="SSF103473">
    <property type="entry name" value="MFS general substrate transporter"/>
    <property type="match status" value="1"/>
</dbReference>
<dbReference type="GO" id="GO:0005886">
    <property type="term" value="C:plasma membrane"/>
    <property type="evidence" value="ECO:0007669"/>
    <property type="project" value="UniProtKB-SubCell"/>
</dbReference>
<feature type="transmembrane region" description="Helical" evidence="8">
    <location>
        <begin position="276"/>
        <end position="298"/>
    </location>
</feature>
<feature type="transmembrane region" description="Helical" evidence="8">
    <location>
        <begin position="52"/>
        <end position="69"/>
    </location>
</feature>
<dbReference type="Gene3D" id="1.20.1250.20">
    <property type="entry name" value="MFS general substrate transporter like domains"/>
    <property type="match status" value="2"/>
</dbReference>
<feature type="transmembrane region" description="Helical" evidence="8">
    <location>
        <begin position="17"/>
        <end position="40"/>
    </location>
</feature>
<evidence type="ECO:0000256" key="2">
    <source>
        <dbReference type="ARBA" id="ARBA00022448"/>
    </source>
</evidence>
<evidence type="ECO:0000256" key="8">
    <source>
        <dbReference type="SAM" id="Phobius"/>
    </source>
</evidence>
<feature type="domain" description="Major facilitator superfamily (MFS) profile" evidence="9">
    <location>
        <begin position="1"/>
        <end position="364"/>
    </location>
</feature>
<dbReference type="InterPro" id="IPR011701">
    <property type="entry name" value="MFS"/>
</dbReference>
<organism evidence="10">
    <name type="scientific">marine metagenome</name>
    <dbReference type="NCBI Taxonomy" id="408172"/>
    <lineage>
        <taxon>unclassified sequences</taxon>
        <taxon>metagenomes</taxon>
        <taxon>ecological metagenomes</taxon>
    </lineage>
</organism>
<evidence type="ECO:0000256" key="6">
    <source>
        <dbReference type="ARBA" id="ARBA00023136"/>
    </source>
</evidence>
<dbReference type="InterPro" id="IPR036259">
    <property type="entry name" value="MFS_trans_sf"/>
</dbReference>
<keyword evidence="5 8" id="KW-1133">Transmembrane helix</keyword>
<feature type="transmembrane region" description="Helical" evidence="8">
    <location>
        <begin position="310"/>
        <end position="334"/>
    </location>
</feature>
<evidence type="ECO:0000256" key="3">
    <source>
        <dbReference type="ARBA" id="ARBA00022475"/>
    </source>
</evidence>
<dbReference type="InterPro" id="IPR050171">
    <property type="entry name" value="MFS_Transporters"/>
</dbReference>
<dbReference type="PANTHER" id="PTHR23517">
    <property type="entry name" value="RESISTANCE PROTEIN MDTM, PUTATIVE-RELATED-RELATED"/>
    <property type="match status" value="1"/>
</dbReference>
<dbReference type="InterPro" id="IPR020846">
    <property type="entry name" value="MFS_dom"/>
</dbReference>
<dbReference type="Pfam" id="PF07690">
    <property type="entry name" value="MFS_1"/>
    <property type="match status" value="2"/>
</dbReference>
<evidence type="ECO:0000259" key="9">
    <source>
        <dbReference type="PROSITE" id="PS50850"/>
    </source>
</evidence>
<feature type="transmembrane region" description="Helical" evidence="8">
    <location>
        <begin position="340"/>
        <end position="360"/>
    </location>
</feature>
<evidence type="ECO:0000256" key="5">
    <source>
        <dbReference type="ARBA" id="ARBA00022989"/>
    </source>
</evidence>